<comment type="caution">
    <text evidence="1">The sequence shown here is derived from an EMBL/GenBank/DDBJ whole genome shotgun (WGS) entry which is preliminary data.</text>
</comment>
<dbReference type="AlphaFoldDB" id="A0A9W9HYH6"/>
<name>A0A9W9HYH6_9EURO</name>
<dbReference type="EMBL" id="JAPQKO010000005">
    <property type="protein sequence ID" value="KAJ5161354.1"/>
    <property type="molecule type" value="Genomic_DNA"/>
</dbReference>
<reference evidence="1" key="2">
    <citation type="journal article" date="2023" name="IMA Fungus">
        <title>Comparative genomic study of the Penicillium genus elucidates a diverse pangenome and 15 lateral gene transfer events.</title>
        <authorList>
            <person name="Petersen C."/>
            <person name="Sorensen T."/>
            <person name="Nielsen M.R."/>
            <person name="Sondergaard T.E."/>
            <person name="Sorensen J.L."/>
            <person name="Fitzpatrick D.A."/>
            <person name="Frisvad J.C."/>
            <person name="Nielsen K.L."/>
        </authorList>
    </citation>
    <scope>NUCLEOTIDE SEQUENCE</scope>
    <source>
        <strain evidence="1">IBT 21917</strain>
    </source>
</reference>
<dbReference type="InterPro" id="IPR010354">
    <property type="entry name" value="Oleate_hydratase"/>
</dbReference>
<dbReference type="OrthoDB" id="545169at2759"/>
<dbReference type="Gene3D" id="3.50.50.60">
    <property type="entry name" value="FAD/NAD(P)-binding domain"/>
    <property type="match status" value="3"/>
</dbReference>
<dbReference type="GO" id="GO:0071949">
    <property type="term" value="F:FAD binding"/>
    <property type="evidence" value="ECO:0007669"/>
    <property type="project" value="InterPro"/>
</dbReference>
<evidence type="ECO:0000313" key="2">
    <source>
        <dbReference type="Proteomes" id="UP001146351"/>
    </source>
</evidence>
<dbReference type="GO" id="GO:0006631">
    <property type="term" value="P:fatty acid metabolic process"/>
    <property type="evidence" value="ECO:0007669"/>
    <property type="project" value="InterPro"/>
</dbReference>
<keyword evidence="2" id="KW-1185">Reference proteome</keyword>
<organism evidence="1 2">
    <name type="scientific">Penicillium capsulatum</name>
    <dbReference type="NCBI Taxonomy" id="69766"/>
    <lineage>
        <taxon>Eukaryota</taxon>
        <taxon>Fungi</taxon>
        <taxon>Dikarya</taxon>
        <taxon>Ascomycota</taxon>
        <taxon>Pezizomycotina</taxon>
        <taxon>Eurotiomycetes</taxon>
        <taxon>Eurotiomycetidae</taxon>
        <taxon>Eurotiales</taxon>
        <taxon>Aspergillaceae</taxon>
        <taxon>Penicillium</taxon>
    </lineage>
</organism>
<dbReference type="GO" id="GO:0050151">
    <property type="term" value="F:oleate hydratase activity"/>
    <property type="evidence" value="ECO:0007669"/>
    <property type="project" value="InterPro"/>
</dbReference>
<dbReference type="SUPFAM" id="SSF51905">
    <property type="entry name" value="FAD/NAD(P)-binding domain"/>
    <property type="match status" value="1"/>
</dbReference>
<dbReference type="Proteomes" id="UP001146351">
    <property type="component" value="Unassembled WGS sequence"/>
</dbReference>
<sequence>MCPQQDVQGKAHRIPKNVNAWILGSSLASLASAVHLISDANVPASQIHILESDSTPGDGITSTGDPVNGYDHRPGCLPSFNDSRMEKLLALVPSENDYRRTVLKDMKDLYGNEACQDAPFTHTLVQGDHGAKRMNINELGLSLKDRMKLIVLLLKSEDSLSRKRIDQLFNGSFFNSKLWVVISTMLRNNRFTFQPWHSAAEFRRCLRKYLHEFRGLNAKRPLDCTQFNQFESIILPIIHFLQNKGVDFRLRTRVMDIVSHSDGRAKSIVAIRVLRNGSNDTITVCDDDIVIVSLGSVTSGSISGTNSCPPILKTMIAEDALDENWSLWLNLGTKDPRFGDPYNFCTRVTESRLETFTVTLKNTEFFERFINLTCDEPGRGSLVALKDSTWKISICLPRQPFFSHQPDNIQTFWGYGLCPECEGRFVKKPMLACSGKEIMTEILMQLGFPLESTLSNSITIPCVMPRRTASLLPRGSGDRPNVIPDEMANLAVIGQFAEISDEPTVSMDYGVLGAQLAVSRLMGLHQEREKTRVQLSFSFLDLLF</sequence>
<dbReference type="PANTHER" id="PTHR37417:SF2">
    <property type="entry name" value="67 KDA MYOSIN-CROSS-REACTIVE ANTIGEN FAMILY PROTEIN (AFU_ORTHOLOGUE AFUA_5G09970)"/>
    <property type="match status" value="1"/>
</dbReference>
<reference evidence="1" key="1">
    <citation type="submission" date="2022-11" db="EMBL/GenBank/DDBJ databases">
        <authorList>
            <person name="Petersen C."/>
        </authorList>
    </citation>
    <scope>NUCLEOTIDE SEQUENCE</scope>
    <source>
        <strain evidence="1">IBT 21917</strain>
    </source>
</reference>
<gene>
    <name evidence="1" type="ORF">N7492_006746</name>
</gene>
<accession>A0A9W9HYH6</accession>
<dbReference type="InterPro" id="IPR036188">
    <property type="entry name" value="FAD/NAD-bd_sf"/>
</dbReference>
<protein>
    <recommendedName>
        <fullName evidence="3">67 kDa myosin-cross-reactive antigen family protein</fullName>
    </recommendedName>
</protein>
<proteinExistence type="predicted"/>
<evidence type="ECO:0000313" key="1">
    <source>
        <dbReference type="EMBL" id="KAJ5161354.1"/>
    </source>
</evidence>
<evidence type="ECO:0008006" key="3">
    <source>
        <dbReference type="Google" id="ProtNLM"/>
    </source>
</evidence>
<dbReference type="Pfam" id="PF06100">
    <property type="entry name" value="MCRA"/>
    <property type="match status" value="1"/>
</dbReference>
<dbReference type="PANTHER" id="PTHR37417">
    <property type="entry name" value="67 KDA MYOSIN-CROSS-REACTIVE ANTIGEN FAMILY PROTEIN (AFU_ORTHOLOGUE AFUA_5G09970)"/>
    <property type="match status" value="1"/>
</dbReference>